<keyword evidence="1" id="KW-0472">Membrane</keyword>
<dbReference type="AlphaFoldDB" id="A0A6T6M5C9"/>
<organism evidence="3">
    <name type="scientific">Rhodosorus marinus</name>
    <dbReference type="NCBI Taxonomy" id="101924"/>
    <lineage>
        <taxon>Eukaryota</taxon>
        <taxon>Rhodophyta</taxon>
        <taxon>Stylonematophyceae</taxon>
        <taxon>Stylonematales</taxon>
        <taxon>Stylonemataceae</taxon>
        <taxon>Rhodosorus</taxon>
    </lineage>
</organism>
<name>A0A6T6M5C9_9RHOD</name>
<evidence type="ECO:0000256" key="1">
    <source>
        <dbReference type="SAM" id="Phobius"/>
    </source>
</evidence>
<proteinExistence type="predicted"/>
<evidence type="ECO:0008006" key="4">
    <source>
        <dbReference type="Google" id="ProtNLM"/>
    </source>
</evidence>
<reference evidence="3" key="1">
    <citation type="submission" date="2021-01" db="EMBL/GenBank/DDBJ databases">
        <authorList>
            <person name="Corre E."/>
            <person name="Pelletier E."/>
            <person name="Niang G."/>
            <person name="Scheremetjew M."/>
            <person name="Finn R."/>
            <person name="Kale V."/>
            <person name="Holt S."/>
            <person name="Cochrane G."/>
            <person name="Meng A."/>
            <person name="Brown T."/>
            <person name="Cohen L."/>
        </authorList>
    </citation>
    <scope>NUCLEOTIDE SEQUENCE</scope>
    <source>
        <strain evidence="3">UTEX LB 2760</strain>
    </source>
</reference>
<evidence type="ECO:0000313" key="3">
    <source>
        <dbReference type="EMBL" id="CAD8397421.1"/>
    </source>
</evidence>
<dbReference type="InterPro" id="IPR055323">
    <property type="entry name" value="C57A10.07/YOR238W"/>
</dbReference>
<dbReference type="EMBL" id="HBEK01013527">
    <property type="protein sequence ID" value="CAD8397420.1"/>
    <property type="molecule type" value="Transcribed_RNA"/>
</dbReference>
<feature type="transmembrane region" description="Helical" evidence="1">
    <location>
        <begin position="12"/>
        <end position="32"/>
    </location>
</feature>
<dbReference type="EMBL" id="HBEK01013528">
    <property type="protein sequence ID" value="CAD8397421.1"/>
    <property type="molecule type" value="Transcribed_RNA"/>
</dbReference>
<sequence>MAASASFLRQKRFLIVAVLYVAGIVSLGLQGVGDFHDADVNTAGRTLPIYQPPTLPGFGMESLVMVAGHAIYVSGVWTKESVYDESNWFLEKDQAGQVSTFIEHIKTGVEAAAADSMSLLIFSGGETRKGAGPRSEAQTYWLVADALDWFGYPQVSSRAFTEEHARDSFENLSFSMCRFRELTGGYPSNTTIVSFKFKKRRFLDMHAEALLLPKSSVHYVGVDPPIMDEARSGELSNAVVLFEEDPNGCQHKILTRKRAKRNPFARTIPYPAGCPEMSGVLLHCGDGKFHGHVPW</sequence>
<dbReference type="PANTHER" id="PTHR28110">
    <property type="entry name" value="TRANSMEMBRANE PROTEIN"/>
    <property type="match status" value="1"/>
</dbReference>
<dbReference type="GO" id="GO:0005737">
    <property type="term" value="C:cytoplasm"/>
    <property type="evidence" value="ECO:0007669"/>
    <property type="project" value="TreeGrafter"/>
</dbReference>
<accession>A0A6T6M5C9</accession>
<keyword evidence="1" id="KW-1133">Transmembrane helix</keyword>
<keyword evidence="1" id="KW-0812">Transmembrane</keyword>
<protein>
    <recommendedName>
        <fullName evidence="4">DUF218 domain-containing protein</fullName>
    </recommendedName>
</protein>
<evidence type="ECO:0000313" key="2">
    <source>
        <dbReference type="EMBL" id="CAD8397420.1"/>
    </source>
</evidence>
<gene>
    <name evidence="2" type="ORF">RMAR0315_LOCUS7409</name>
    <name evidence="3" type="ORF">RMAR0315_LOCUS7410</name>
</gene>
<dbReference type="PANTHER" id="PTHR28110:SF1">
    <property type="entry name" value="TRANSMEMBRANE PROTEIN"/>
    <property type="match status" value="1"/>
</dbReference>